<evidence type="ECO:0000256" key="2">
    <source>
        <dbReference type="SAM" id="SignalP"/>
    </source>
</evidence>
<feature type="compositionally biased region" description="Basic and acidic residues" evidence="1">
    <location>
        <begin position="106"/>
        <end position="119"/>
    </location>
</feature>
<comment type="caution">
    <text evidence="3">The sequence shown here is derived from an EMBL/GenBank/DDBJ whole genome shotgun (WGS) entry which is preliminary data.</text>
</comment>
<gene>
    <name evidence="3" type="ORF">HZH68_015876</name>
</gene>
<keyword evidence="4" id="KW-1185">Reference proteome</keyword>
<sequence>MFSINMRLFKTTTLLLLFAFVGTYVRCLPIEESLSTTSSSLSTTTTLANSGDHYDQRQNGTDNYRIHVDGVVVVVAPVEALLLAGDVVGTNQSDISLLESTLYNSKPEDEKPNIEHAEKPTVSPKSTHRSSLRLMNLLAPFIRRLYHKE</sequence>
<dbReference type="Proteomes" id="UP000617340">
    <property type="component" value="Unassembled WGS sequence"/>
</dbReference>
<proteinExistence type="predicted"/>
<evidence type="ECO:0000313" key="3">
    <source>
        <dbReference type="EMBL" id="KAF7381001.1"/>
    </source>
</evidence>
<evidence type="ECO:0000256" key="1">
    <source>
        <dbReference type="SAM" id="MobiDB-lite"/>
    </source>
</evidence>
<organism evidence="3 4">
    <name type="scientific">Vespula germanica</name>
    <name type="common">German yellow jacket</name>
    <name type="synonym">Paravespula germanica</name>
    <dbReference type="NCBI Taxonomy" id="30212"/>
    <lineage>
        <taxon>Eukaryota</taxon>
        <taxon>Metazoa</taxon>
        <taxon>Ecdysozoa</taxon>
        <taxon>Arthropoda</taxon>
        <taxon>Hexapoda</taxon>
        <taxon>Insecta</taxon>
        <taxon>Pterygota</taxon>
        <taxon>Neoptera</taxon>
        <taxon>Endopterygota</taxon>
        <taxon>Hymenoptera</taxon>
        <taxon>Apocrita</taxon>
        <taxon>Aculeata</taxon>
        <taxon>Vespoidea</taxon>
        <taxon>Vespidae</taxon>
        <taxon>Vespinae</taxon>
        <taxon>Vespula</taxon>
    </lineage>
</organism>
<evidence type="ECO:0000313" key="4">
    <source>
        <dbReference type="Proteomes" id="UP000617340"/>
    </source>
</evidence>
<accession>A0A834J8J2</accession>
<protein>
    <submittedName>
        <fullName evidence="3">Uncharacterized protein</fullName>
    </submittedName>
</protein>
<feature type="signal peptide" evidence="2">
    <location>
        <begin position="1"/>
        <end position="27"/>
    </location>
</feature>
<feature type="region of interest" description="Disordered" evidence="1">
    <location>
        <begin position="39"/>
        <end position="58"/>
    </location>
</feature>
<dbReference type="EMBL" id="JACSDZ010000022">
    <property type="protein sequence ID" value="KAF7381001.1"/>
    <property type="molecule type" value="Genomic_DNA"/>
</dbReference>
<keyword evidence="2" id="KW-0732">Signal</keyword>
<name>A0A834J8J2_VESGE</name>
<dbReference type="AlphaFoldDB" id="A0A834J8J2"/>
<feature type="chain" id="PRO_5032390402" evidence="2">
    <location>
        <begin position="28"/>
        <end position="149"/>
    </location>
</feature>
<feature type="region of interest" description="Disordered" evidence="1">
    <location>
        <begin position="106"/>
        <end position="129"/>
    </location>
</feature>
<reference evidence="3" key="1">
    <citation type="journal article" date="2020" name="G3 (Bethesda)">
        <title>High-Quality Assemblies for Three Invasive Social Wasps from the &lt;i&gt;Vespula&lt;/i&gt; Genus.</title>
        <authorList>
            <person name="Harrop T.W.R."/>
            <person name="Guhlin J."/>
            <person name="McLaughlin G.M."/>
            <person name="Permina E."/>
            <person name="Stockwell P."/>
            <person name="Gilligan J."/>
            <person name="Le Lec M.F."/>
            <person name="Gruber M.A.M."/>
            <person name="Quinn O."/>
            <person name="Lovegrove M."/>
            <person name="Duncan E.J."/>
            <person name="Remnant E.J."/>
            <person name="Van Eeckhoven J."/>
            <person name="Graham B."/>
            <person name="Knapp R.A."/>
            <person name="Langford K.W."/>
            <person name="Kronenberg Z."/>
            <person name="Press M.O."/>
            <person name="Eacker S.M."/>
            <person name="Wilson-Rankin E.E."/>
            <person name="Purcell J."/>
            <person name="Lester P.J."/>
            <person name="Dearden P.K."/>
        </authorList>
    </citation>
    <scope>NUCLEOTIDE SEQUENCE</scope>
    <source>
        <strain evidence="3">Linc-1</strain>
    </source>
</reference>